<gene>
    <name evidence="1" type="ORF">CAUJ_LOCUS4275</name>
</gene>
<accession>A0A8S1GWV2</accession>
<proteinExistence type="predicted"/>
<protein>
    <submittedName>
        <fullName evidence="1">Uncharacterized protein</fullName>
    </submittedName>
</protein>
<reference evidence="1" key="1">
    <citation type="submission" date="2020-10" db="EMBL/GenBank/DDBJ databases">
        <authorList>
            <person name="Kikuchi T."/>
        </authorList>
    </citation>
    <scope>NUCLEOTIDE SEQUENCE</scope>
    <source>
        <strain evidence="1">NKZ352</strain>
    </source>
</reference>
<evidence type="ECO:0000313" key="1">
    <source>
        <dbReference type="EMBL" id="CAD6188356.1"/>
    </source>
</evidence>
<name>A0A8S1GWV2_9PELO</name>
<organism evidence="1 2">
    <name type="scientific">Caenorhabditis auriculariae</name>
    <dbReference type="NCBI Taxonomy" id="2777116"/>
    <lineage>
        <taxon>Eukaryota</taxon>
        <taxon>Metazoa</taxon>
        <taxon>Ecdysozoa</taxon>
        <taxon>Nematoda</taxon>
        <taxon>Chromadorea</taxon>
        <taxon>Rhabditida</taxon>
        <taxon>Rhabditina</taxon>
        <taxon>Rhabditomorpha</taxon>
        <taxon>Rhabditoidea</taxon>
        <taxon>Rhabditidae</taxon>
        <taxon>Peloderinae</taxon>
        <taxon>Caenorhabditis</taxon>
    </lineage>
</organism>
<dbReference type="EMBL" id="CAJGYM010000008">
    <property type="protein sequence ID" value="CAD6188356.1"/>
    <property type="molecule type" value="Genomic_DNA"/>
</dbReference>
<keyword evidence="2" id="KW-1185">Reference proteome</keyword>
<dbReference type="AlphaFoldDB" id="A0A8S1GWV2"/>
<evidence type="ECO:0000313" key="2">
    <source>
        <dbReference type="Proteomes" id="UP000835052"/>
    </source>
</evidence>
<sequence>MQPLSASNGANNGKKVLKLMDVATIVDGNVLISGLIWSCSGNPQEKMELASTKMKNAKRVASEEIIMGDDETWQNVWRHGSAVRRHLERHIS</sequence>
<dbReference type="Proteomes" id="UP000835052">
    <property type="component" value="Unassembled WGS sequence"/>
</dbReference>
<comment type="caution">
    <text evidence="1">The sequence shown here is derived from an EMBL/GenBank/DDBJ whole genome shotgun (WGS) entry which is preliminary data.</text>
</comment>